<name>A0A9X0YQY0_9FLAO</name>
<dbReference type="PANTHER" id="PTHR38591:SF1">
    <property type="entry name" value="BLL1000 PROTEIN"/>
    <property type="match status" value="1"/>
</dbReference>
<feature type="signal peptide" evidence="2">
    <location>
        <begin position="1"/>
        <end position="20"/>
    </location>
</feature>
<dbReference type="Proteomes" id="UP001138672">
    <property type="component" value="Unassembled WGS sequence"/>
</dbReference>
<dbReference type="Gene3D" id="2.40.370.10">
    <property type="entry name" value="AttH-like domain"/>
    <property type="match status" value="2"/>
</dbReference>
<dbReference type="EMBL" id="JAUSUU010000013">
    <property type="protein sequence ID" value="MDQ0337026.1"/>
    <property type="molecule type" value="Genomic_DNA"/>
</dbReference>
<dbReference type="Gene3D" id="2.60.40.10">
    <property type="entry name" value="Immunoglobulins"/>
    <property type="match status" value="1"/>
</dbReference>
<evidence type="ECO:0000313" key="8">
    <source>
        <dbReference type="Proteomes" id="UP001231587"/>
    </source>
</evidence>
<dbReference type="Pfam" id="PF18962">
    <property type="entry name" value="Por_Secre_tail"/>
    <property type="match status" value="1"/>
</dbReference>
<accession>A0A9X0YQY0</accession>
<protein>
    <submittedName>
        <fullName evidence="5">Secreted hydrolase</fullName>
    </submittedName>
</protein>
<dbReference type="PANTHER" id="PTHR38591">
    <property type="entry name" value="HYDROLASE"/>
    <property type="match status" value="1"/>
</dbReference>
<evidence type="ECO:0000313" key="7">
    <source>
        <dbReference type="Proteomes" id="UP001138672"/>
    </source>
</evidence>
<feature type="domain" description="AttH" evidence="3">
    <location>
        <begin position="49"/>
        <end position="218"/>
    </location>
</feature>
<comment type="caution">
    <text evidence="5">The sequence shown here is derived from an EMBL/GenBank/DDBJ whole genome shotgun (WGS) entry which is preliminary data.</text>
</comment>
<dbReference type="InterPro" id="IPR026444">
    <property type="entry name" value="Secre_tail"/>
</dbReference>
<sequence>MKTNLTTLLLVCFISTLTFAQDWKTYPYTPTGSLVSFPTDEGFHSEEPTEWWYANGEVTGVTSGKTYTYLLIYFSSSYSYAGYDGFRILNIMDESTGQLYSDTKPVNYDSKSETELLVEAYVFLGSQDTWITKRDTDGNLIPFEYTISATSSFGVLQLDYKTTKRPLLIGDDGYLEQGSENYTYYYSQTTNEVSGNITLNGTTEAVTGTSWIDRQYGSFNPYLGENYEWFSIQLSNGMDINAYNVFTPDYAIPDNLKYKVFAAYVDETTQYTTSDFVLERLSYHWSDDNVQCYSNKWRLTSDKNKIDLIITPRHNDAEILEPIRFFEDATTITGSVNGVEVTGIGFAELIHAYEHPIVTFNAFEDEYFTPNTTISWELTNPDDGRTTYYDVLYSTDNTNYSALATDLTATSFSWDASTLENGDTVWFKIMAHSSDNVLKSETVSAALQFNLLTVSDAVFSDIKLYPNPTKNQLFLKGLVQLKTLDYQIIDISGRIVSKASQDLNTAVVLEINTQQLRAGLYFLKCITAEAEQSYKFVKK</sequence>
<dbReference type="Pfam" id="PF07143">
    <property type="entry name" value="CrtC"/>
    <property type="match status" value="1"/>
</dbReference>
<gene>
    <name evidence="5" type="ORF">J2Z56_003518</name>
    <name evidence="6" type="ORF">J2Z57_003487</name>
</gene>
<dbReference type="RefSeq" id="WP_057781790.1">
    <property type="nucleotide sequence ID" value="NZ_JAGGJQ010000012.1"/>
</dbReference>
<evidence type="ECO:0000313" key="6">
    <source>
        <dbReference type="EMBL" id="MDQ0337026.1"/>
    </source>
</evidence>
<dbReference type="SUPFAM" id="SSF159245">
    <property type="entry name" value="AttH-like"/>
    <property type="match status" value="1"/>
</dbReference>
<dbReference type="InterPro" id="IPR023374">
    <property type="entry name" value="AttH-like_dom_sf"/>
</dbReference>
<dbReference type="InterPro" id="IPR013783">
    <property type="entry name" value="Ig-like_fold"/>
</dbReference>
<dbReference type="EMBL" id="JAGGJQ010000012">
    <property type="protein sequence ID" value="MBP1841581.1"/>
    <property type="molecule type" value="Genomic_DNA"/>
</dbReference>
<feature type="domain" description="Secretion system C-terminal sorting" evidence="4">
    <location>
        <begin position="464"/>
        <end position="536"/>
    </location>
</feature>
<dbReference type="Pfam" id="PF17186">
    <property type="entry name" value="Lipocalin_9"/>
    <property type="match status" value="1"/>
</dbReference>
<keyword evidence="8" id="KW-1185">Reference proteome</keyword>
<keyword evidence="5" id="KW-0378">Hydrolase</keyword>
<evidence type="ECO:0000256" key="2">
    <source>
        <dbReference type="SAM" id="SignalP"/>
    </source>
</evidence>
<evidence type="ECO:0000259" key="4">
    <source>
        <dbReference type="Pfam" id="PF18962"/>
    </source>
</evidence>
<dbReference type="NCBIfam" id="TIGR04183">
    <property type="entry name" value="Por_Secre_tail"/>
    <property type="match status" value="1"/>
</dbReference>
<dbReference type="OrthoDB" id="9770826at2"/>
<dbReference type="Proteomes" id="UP001231587">
    <property type="component" value="Unassembled WGS sequence"/>
</dbReference>
<keyword evidence="1 2" id="KW-0732">Signal</keyword>
<feature type="chain" id="PRO_5040841189" evidence="2">
    <location>
        <begin position="21"/>
        <end position="539"/>
    </location>
</feature>
<dbReference type="AlphaFoldDB" id="A0A9X0YQY0"/>
<reference evidence="5" key="1">
    <citation type="submission" date="2021-03" db="EMBL/GenBank/DDBJ databases">
        <title>Genomic Encyclopedia of Type Strains, Phase IV (KMG-IV): sequencing the most valuable type-strain genomes for metagenomic binning, comparative biology and taxonomic classification.</title>
        <authorList>
            <person name="Goeker M."/>
        </authorList>
    </citation>
    <scope>NUCLEOTIDE SEQUENCE</scope>
    <source>
        <strain evidence="5">DSM 15523</strain>
        <strain evidence="6 8">DSM 16476</strain>
    </source>
</reference>
<proteinExistence type="predicted"/>
<dbReference type="InterPro" id="IPR010791">
    <property type="entry name" value="AttH_dom"/>
</dbReference>
<evidence type="ECO:0000313" key="5">
    <source>
        <dbReference type="EMBL" id="MBP1841581.1"/>
    </source>
</evidence>
<evidence type="ECO:0000259" key="3">
    <source>
        <dbReference type="Pfam" id="PF07143"/>
    </source>
</evidence>
<organism evidence="5 7">
    <name type="scientific">Formosa algae</name>
    <dbReference type="NCBI Taxonomy" id="225843"/>
    <lineage>
        <taxon>Bacteria</taxon>
        <taxon>Pseudomonadati</taxon>
        <taxon>Bacteroidota</taxon>
        <taxon>Flavobacteriia</taxon>
        <taxon>Flavobacteriales</taxon>
        <taxon>Flavobacteriaceae</taxon>
        <taxon>Formosa</taxon>
    </lineage>
</organism>
<dbReference type="GO" id="GO:0016787">
    <property type="term" value="F:hydrolase activity"/>
    <property type="evidence" value="ECO:0007669"/>
    <property type="project" value="UniProtKB-KW"/>
</dbReference>
<evidence type="ECO:0000256" key="1">
    <source>
        <dbReference type="ARBA" id="ARBA00022729"/>
    </source>
</evidence>